<organism evidence="5 6">
    <name type="scientific">Coilia grayii</name>
    <name type="common">Gray's grenadier anchovy</name>
    <dbReference type="NCBI Taxonomy" id="363190"/>
    <lineage>
        <taxon>Eukaryota</taxon>
        <taxon>Metazoa</taxon>
        <taxon>Chordata</taxon>
        <taxon>Craniata</taxon>
        <taxon>Vertebrata</taxon>
        <taxon>Euteleostomi</taxon>
        <taxon>Actinopterygii</taxon>
        <taxon>Neopterygii</taxon>
        <taxon>Teleostei</taxon>
        <taxon>Clupei</taxon>
        <taxon>Clupeiformes</taxon>
        <taxon>Clupeoidei</taxon>
        <taxon>Engraulidae</taxon>
        <taxon>Coilinae</taxon>
        <taxon>Coilia</taxon>
    </lineage>
</organism>
<dbReference type="AlphaFoldDB" id="A0ABD1K1G4"/>
<dbReference type="InterPro" id="IPR019819">
    <property type="entry name" value="Carboxylesterase_B_CS"/>
</dbReference>
<dbReference type="PANTHER" id="PTHR45570">
    <property type="entry name" value="CARBOXYLIC ESTER HYDROLASE"/>
    <property type="match status" value="1"/>
</dbReference>
<feature type="domain" description="Carboxylesterase type B" evidence="4">
    <location>
        <begin position="386"/>
        <end position="571"/>
    </location>
</feature>
<comment type="caution">
    <text evidence="5">The sequence shown here is derived from an EMBL/GenBank/DDBJ whole genome shotgun (WGS) entry which is preliminary data.</text>
</comment>
<evidence type="ECO:0000256" key="3">
    <source>
        <dbReference type="SAM" id="Phobius"/>
    </source>
</evidence>
<dbReference type="Gene3D" id="3.40.50.1820">
    <property type="entry name" value="alpha/beta hydrolase"/>
    <property type="match status" value="1"/>
</dbReference>
<feature type="region of interest" description="Disordered" evidence="2">
    <location>
        <begin position="52"/>
        <end position="72"/>
    </location>
</feature>
<dbReference type="Pfam" id="PF00135">
    <property type="entry name" value="COesterase"/>
    <property type="match status" value="1"/>
</dbReference>
<reference evidence="5 6" key="1">
    <citation type="submission" date="2024-09" db="EMBL/GenBank/DDBJ databases">
        <title>A chromosome-level genome assembly of Gray's grenadier anchovy, Coilia grayii.</title>
        <authorList>
            <person name="Fu Z."/>
        </authorList>
    </citation>
    <scope>NUCLEOTIDE SEQUENCE [LARGE SCALE GENOMIC DNA]</scope>
    <source>
        <strain evidence="5">G4</strain>
        <tissue evidence="5">Muscle</tissue>
    </source>
</reference>
<evidence type="ECO:0000256" key="1">
    <source>
        <dbReference type="ARBA" id="ARBA00005964"/>
    </source>
</evidence>
<dbReference type="PROSITE" id="PS00941">
    <property type="entry name" value="CARBOXYLESTERASE_B_2"/>
    <property type="match status" value="1"/>
</dbReference>
<evidence type="ECO:0000313" key="6">
    <source>
        <dbReference type="Proteomes" id="UP001591681"/>
    </source>
</evidence>
<evidence type="ECO:0000256" key="2">
    <source>
        <dbReference type="SAM" id="MobiDB-lite"/>
    </source>
</evidence>
<sequence>MTCMKGKTLYIMLMSQKKVLYHSLSYIIYLEQKGQILVGHFSSPHETDCSASEASCSETSRPGETPPTPVFHPASGGPHRVLHVLNTQREREIEAVDLYDERNTLGIRKRNTVLFHAVCQFITSMSTLISTVTLLTVLKFGCVYGPSITIERVVSTVAAWTSEEIYTHTHMLEMGKDTQDQQGTGGHQDLYKLIYQHDITTIKKLTDDELTTHDEASSEVKVSEGVSQGVILINDMWNDPKFSDENSYNTLSSNDISDDVNLGVEFGSDEYGEAVGHKSDKCAEHFRCELVKSAEHLEESVESAEHVGEIAESAVEVGGESVESAEHVGESVDSAVQVGGECVDSAEHVGGESVESDDHVGDDSVESTNCAGDDSVVSCDEESEGPVVRVHGGFIRGLTLDKAHVFYGIPYADPPVGQWRWTPPQPLTPWLHTYNATFPRPACMQACAGEFAQMCPPKVSEDCLYLNVFVPRNVNLSLTTTTLRPVLVWIHGGDFIAGSASRPLYDGRFISNYSNTLVVSIEYRLGAFGFLVTGKEPGMSAIGNYGIMDQQAALVWIKDNIQVFAGDPNRVLGRLPPENSPALGPARHWGGPPFDHFEAVVTCLFMVPFQ</sequence>
<protein>
    <recommendedName>
        <fullName evidence="4">Carboxylesterase type B domain-containing protein</fullName>
    </recommendedName>
</protein>
<dbReference type="SUPFAM" id="SSF53474">
    <property type="entry name" value="alpha/beta-Hydrolases"/>
    <property type="match status" value="1"/>
</dbReference>
<keyword evidence="3" id="KW-1133">Transmembrane helix</keyword>
<keyword evidence="6" id="KW-1185">Reference proteome</keyword>
<feature type="transmembrane region" description="Helical" evidence="3">
    <location>
        <begin position="113"/>
        <end position="138"/>
    </location>
</feature>
<comment type="similarity">
    <text evidence="1">Belongs to the type-B carboxylesterase/lipase family.</text>
</comment>
<proteinExistence type="inferred from homology"/>
<evidence type="ECO:0000313" key="5">
    <source>
        <dbReference type="EMBL" id="KAL2092963.1"/>
    </source>
</evidence>
<dbReference type="PANTHER" id="PTHR45570:SF1">
    <property type="entry name" value="CARBOXYLIC ESTER HYDROLASE"/>
    <property type="match status" value="1"/>
</dbReference>
<evidence type="ECO:0000259" key="4">
    <source>
        <dbReference type="Pfam" id="PF00135"/>
    </source>
</evidence>
<name>A0ABD1K1G4_9TELE</name>
<dbReference type="InterPro" id="IPR002018">
    <property type="entry name" value="CarbesteraseB"/>
</dbReference>
<dbReference type="InterPro" id="IPR029058">
    <property type="entry name" value="AB_hydrolase_fold"/>
</dbReference>
<gene>
    <name evidence="5" type="ORF">ACEWY4_010275</name>
</gene>
<keyword evidence="3" id="KW-0472">Membrane</keyword>
<dbReference type="Proteomes" id="UP001591681">
    <property type="component" value="Unassembled WGS sequence"/>
</dbReference>
<keyword evidence="3" id="KW-0812">Transmembrane</keyword>
<accession>A0ABD1K1G4</accession>
<dbReference type="EMBL" id="JBHFQA010000009">
    <property type="protein sequence ID" value="KAL2092963.1"/>
    <property type="molecule type" value="Genomic_DNA"/>
</dbReference>